<name>A0AAV3XX37_9GAST</name>
<evidence type="ECO:0000313" key="3">
    <source>
        <dbReference type="Proteomes" id="UP000735302"/>
    </source>
</evidence>
<evidence type="ECO:0000313" key="2">
    <source>
        <dbReference type="EMBL" id="GFN75390.1"/>
    </source>
</evidence>
<comment type="caution">
    <text evidence="2">The sequence shown here is derived from an EMBL/GenBank/DDBJ whole genome shotgun (WGS) entry which is preliminary data.</text>
</comment>
<gene>
    <name evidence="2" type="ORF">PoB_000189600</name>
</gene>
<reference evidence="2 3" key="1">
    <citation type="journal article" date="2021" name="Elife">
        <title>Chloroplast acquisition without the gene transfer in kleptoplastic sea slugs, Plakobranchus ocellatus.</title>
        <authorList>
            <person name="Maeda T."/>
            <person name="Takahashi S."/>
            <person name="Yoshida T."/>
            <person name="Shimamura S."/>
            <person name="Takaki Y."/>
            <person name="Nagai Y."/>
            <person name="Toyoda A."/>
            <person name="Suzuki Y."/>
            <person name="Arimoto A."/>
            <person name="Ishii H."/>
            <person name="Satoh N."/>
            <person name="Nishiyama T."/>
            <person name="Hasebe M."/>
            <person name="Maruyama T."/>
            <person name="Minagawa J."/>
            <person name="Obokata J."/>
            <person name="Shigenobu S."/>
        </authorList>
    </citation>
    <scope>NUCLEOTIDE SEQUENCE [LARGE SCALE GENOMIC DNA]</scope>
</reference>
<keyword evidence="3" id="KW-1185">Reference proteome</keyword>
<dbReference type="EMBL" id="BLXT01000264">
    <property type="protein sequence ID" value="GFN75390.1"/>
    <property type="molecule type" value="Genomic_DNA"/>
</dbReference>
<protein>
    <submittedName>
        <fullName evidence="2">Cyclic nucleotide-binding domain-containing protein 2-like</fullName>
    </submittedName>
</protein>
<feature type="region of interest" description="Disordered" evidence="1">
    <location>
        <begin position="50"/>
        <end position="169"/>
    </location>
</feature>
<dbReference type="PANTHER" id="PTHR23011">
    <property type="entry name" value="CYCLIC NUCLEOTIDE-BINDING DOMAIN CONTAINING PROTEIN"/>
    <property type="match status" value="1"/>
</dbReference>
<evidence type="ECO:0000256" key="1">
    <source>
        <dbReference type="SAM" id="MobiDB-lite"/>
    </source>
</evidence>
<feature type="compositionally biased region" description="Polar residues" evidence="1">
    <location>
        <begin position="81"/>
        <end position="115"/>
    </location>
</feature>
<feature type="compositionally biased region" description="Polar residues" evidence="1">
    <location>
        <begin position="51"/>
        <end position="65"/>
    </location>
</feature>
<proteinExistence type="predicted"/>
<sequence length="283" mass="32287">MLEIDYKKLINGLILTNRMDKYYSKINTGRRSPRRKVSTFGIINEVKAHNNPVSGTASTKHTLQSCPEEEEDGDQKQDKGSNQVPTLRNSGSGSRNAVNTNSRASQELPRSSFSKLTIGPPHFRSTKRLDCDSKENGKAQHFGSYTHRRYQRRQQQQLQQQQQQKQPHEVPPVFVQIELLKPRDVFGLDLVNFNSLDFQRSTVSLVSLGAECIMLSKAFFLKHANDRVKKRFSEIVHPYPDERSLQASLQNKADWELYKHSLLATITAPKPTGLRDTPLTSHF</sequence>
<accession>A0AAV3XX37</accession>
<organism evidence="2 3">
    <name type="scientific">Plakobranchus ocellatus</name>
    <dbReference type="NCBI Taxonomy" id="259542"/>
    <lineage>
        <taxon>Eukaryota</taxon>
        <taxon>Metazoa</taxon>
        <taxon>Spiralia</taxon>
        <taxon>Lophotrochozoa</taxon>
        <taxon>Mollusca</taxon>
        <taxon>Gastropoda</taxon>
        <taxon>Heterobranchia</taxon>
        <taxon>Euthyneura</taxon>
        <taxon>Panpulmonata</taxon>
        <taxon>Sacoglossa</taxon>
        <taxon>Placobranchoidea</taxon>
        <taxon>Plakobranchidae</taxon>
        <taxon>Plakobranchus</taxon>
    </lineage>
</organism>
<feature type="compositionally biased region" description="Basic and acidic residues" evidence="1">
    <location>
        <begin position="127"/>
        <end position="138"/>
    </location>
</feature>
<feature type="compositionally biased region" description="Low complexity" evidence="1">
    <location>
        <begin position="153"/>
        <end position="165"/>
    </location>
</feature>
<dbReference type="PANTHER" id="PTHR23011:SF28">
    <property type="entry name" value="CYCLIC NUCLEOTIDE-BINDING DOMAIN CONTAINING PROTEIN"/>
    <property type="match status" value="1"/>
</dbReference>
<dbReference type="Proteomes" id="UP000735302">
    <property type="component" value="Unassembled WGS sequence"/>
</dbReference>
<dbReference type="AlphaFoldDB" id="A0AAV3XX37"/>